<dbReference type="InterPro" id="IPR000847">
    <property type="entry name" value="LysR_HTH_N"/>
</dbReference>
<dbReference type="Gene3D" id="3.40.190.290">
    <property type="match status" value="1"/>
</dbReference>
<dbReference type="KEGG" id="pau:PA14_10090"/>
<dbReference type="FunFam" id="1.10.10.10:FF:000001">
    <property type="entry name" value="LysR family transcriptional regulator"/>
    <property type="match status" value="1"/>
</dbReference>
<sequence>MDLNALRMFVGVVQAGSLSAAAARLEIPLPTLSRRVRELEHQLAVQLLERSVRGTRLTEAGMRLYENAARGVEILHEAEQALASDQARLKGRLRLSLPPGFEPWWELLGVFQRRYPDIRVQVFTSERRIDLVEDGVDVALRVGAVAHEAMVARRLFAYRHVLVGSPRLLEREGGMETLDDLRRFPVGMWYPGGSGEGAWLLGGQAVKPRIVLATNDYAHLRARALDAELVTELPPFMAAAAVRAGQLIELLPEHPLPEQEIHLLYPSHRHPSTIVRCYLDFCQQHLDLLHDACRLDGPAPGAG</sequence>
<protein>
    <submittedName>
        <fullName evidence="6">Possible LysR family transcription regulator</fullName>
    </submittedName>
</protein>
<comment type="similarity">
    <text evidence="1">Belongs to the LysR transcriptional regulatory family.</text>
</comment>
<feature type="domain" description="HTH lysR-type" evidence="5">
    <location>
        <begin position="1"/>
        <end position="58"/>
    </location>
</feature>
<evidence type="ECO:0000259" key="5">
    <source>
        <dbReference type="PROSITE" id="PS50931"/>
    </source>
</evidence>
<dbReference type="SUPFAM" id="SSF53850">
    <property type="entry name" value="Periplasmic binding protein-like II"/>
    <property type="match status" value="1"/>
</dbReference>
<keyword evidence="4" id="KW-0804">Transcription</keyword>
<dbReference type="BioCyc" id="PAER208963:G1G74-838-MONOMER"/>
<evidence type="ECO:0000313" key="7">
    <source>
        <dbReference type="Proteomes" id="UP000000653"/>
    </source>
</evidence>
<evidence type="ECO:0000256" key="4">
    <source>
        <dbReference type="ARBA" id="ARBA00023163"/>
    </source>
</evidence>
<gene>
    <name evidence="6" type="ordered locus">PA14_10090</name>
</gene>
<dbReference type="InterPro" id="IPR036390">
    <property type="entry name" value="WH_DNA-bd_sf"/>
</dbReference>
<keyword evidence="2" id="KW-0805">Transcription regulation</keyword>
<dbReference type="EMBL" id="CP000438">
    <property type="protein sequence ID" value="ABJ13437.1"/>
    <property type="molecule type" value="Genomic_DNA"/>
</dbReference>
<dbReference type="PANTHER" id="PTHR30537">
    <property type="entry name" value="HTH-TYPE TRANSCRIPTIONAL REGULATOR"/>
    <property type="match status" value="1"/>
</dbReference>
<accession>A0A0H2ZG96</accession>
<name>A0A0H2ZG96_PSEAB</name>
<dbReference type="PROSITE" id="PS50931">
    <property type="entry name" value="HTH_LYSR"/>
    <property type="match status" value="1"/>
</dbReference>
<evidence type="ECO:0000256" key="1">
    <source>
        <dbReference type="ARBA" id="ARBA00009437"/>
    </source>
</evidence>
<dbReference type="Pfam" id="PF00126">
    <property type="entry name" value="HTH_1"/>
    <property type="match status" value="1"/>
</dbReference>
<proteinExistence type="inferred from homology"/>
<dbReference type="InterPro" id="IPR058163">
    <property type="entry name" value="LysR-type_TF_proteobact-type"/>
</dbReference>
<dbReference type="PANTHER" id="PTHR30537:SF5">
    <property type="entry name" value="HTH-TYPE TRANSCRIPTIONAL ACTIVATOR TTDR-RELATED"/>
    <property type="match status" value="1"/>
</dbReference>
<evidence type="ECO:0000256" key="2">
    <source>
        <dbReference type="ARBA" id="ARBA00023015"/>
    </source>
</evidence>
<dbReference type="Proteomes" id="UP000000653">
    <property type="component" value="Chromosome"/>
</dbReference>
<dbReference type="HOGENOM" id="CLU_039613_16_2_6"/>
<evidence type="ECO:0000313" key="6">
    <source>
        <dbReference type="EMBL" id="ABJ13437.1"/>
    </source>
</evidence>
<dbReference type="AlphaFoldDB" id="A0A0H2ZG96"/>
<keyword evidence="3" id="KW-0238">DNA-binding</keyword>
<dbReference type="Gene3D" id="1.10.10.10">
    <property type="entry name" value="Winged helix-like DNA-binding domain superfamily/Winged helix DNA-binding domain"/>
    <property type="match status" value="1"/>
</dbReference>
<dbReference type="RefSeq" id="WP_003137522.1">
    <property type="nucleotide sequence ID" value="NC_008463.1"/>
</dbReference>
<dbReference type="CDD" id="cd08422">
    <property type="entry name" value="PBP2_CrgA_like"/>
    <property type="match status" value="1"/>
</dbReference>
<dbReference type="InterPro" id="IPR036388">
    <property type="entry name" value="WH-like_DNA-bd_sf"/>
</dbReference>
<dbReference type="GO" id="GO:0043565">
    <property type="term" value="F:sequence-specific DNA binding"/>
    <property type="evidence" value="ECO:0007669"/>
    <property type="project" value="TreeGrafter"/>
</dbReference>
<dbReference type="GO" id="GO:0003700">
    <property type="term" value="F:DNA-binding transcription factor activity"/>
    <property type="evidence" value="ECO:0007669"/>
    <property type="project" value="InterPro"/>
</dbReference>
<organism evidence="6 7">
    <name type="scientific">Pseudomonas aeruginosa (strain UCBPP-PA14)</name>
    <dbReference type="NCBI Taxonomy" id="208963"/>
    <lineage>
        <taxon>Bacteria</taxon>
        <taxon>Pseudomonadati</taxon>
        <taxon>Pseudomonadota</taxon>
        <taxon>Gammaproteobacteria</taxon>
        <taxon>Pseudomonadales</taxon>
        <taxon>Pseudomonadaceae</taxon>
        <taxon>Pseudomonas</taxon>
    </lineage>
</organism>
<dbReference type="GO" id="GO:0006351">
    <property type="term" value="P:DNA-templated transcription"/>
    <property type="evidence" value="ECO:0007669"/>
    <property type="project" value="TreeGrafter"/>
</dbReference>
<dbReference type="SUPFAM" id="SSF46785">
    <property type="entry name" value="Winged helix' DNA-binding domain"/>
    <property type="match status" value="1"/>
</dbReference>
<dbReference type="InterPro" id="IPR005119">
    <property type="entry name" value="LysR_subst-bd"/>
</dbReference>
<reference evidence="6 7" key="1">
    <citation type="journal article" date="2006" name="Genome Biol.">
        <title>Genomic analysis reveals that Pseudomonas aeruginosa virulence is combinatorial.</title>
        <authorList>
            <person name="Lee D.G."/>
            <person name="Urbach J.M."/>
            <person name="Wu G."/>
            <person name="Liberati N.T."/>
            <person name="Feinbaum R.L."/>
            <person name="Miyata S."/>
            <person name="Diggins L.T."/>
            <person name="He J."/>
            <person name="Saucier M."/>
            <person name="Deziel E."/>
            <person name="Friedman L."/>
            <person name="Li L."/>
            <person name="Grills G."/>
            <person name="Montgomery K."/>
            <person name="Kucherlapati R."/>
            <person name="Rahme L.G."/>
            <person name="Ausubel F.M."/>
        </authorList>
    </citation>
    <scope>NUCLEOTIDE SEQUENCE [LARGE SCALE GENOMIC DNA]</scope>
    <source>
        <strain evidence="6 7">UCBPP-PA14</strain>
    </source>
</reference>
<dbReference type="Pfam" id="PF03466">
    <property type="entry name" value="LysR_substrate"/>
    <property type="match status" value="1"/>
</dbReference>
<evidence type="ECO:0000256" key="3">
    <source>
        <dbReference type="ARBA" id="ARBA00023125"/>
    </source>
</evidence>